<gene>
    <name evidence="2" type="ORF">ABB37_09155</name>
</gene>
<feature type="compositionally biased region" description="Polar residues" evidence="1">
    <location>
        <begin position="109"/>
        <end position="120"/>
    </location>
</feature>
<evidence type="ECO:0000313" key="3">
    <source>
        <dbReference type="Proteomes" id="UP000037923"/>
    </source>
</evidence>
<protein>
    <submittedName>
        <fullName evidence="2">Uncharacterized protein</fullName>
    </submittedName>
</protein>
<sequence length="465" mass="49852">MNVFLVCGECGSSVALQGNSAARQRSASSAVQEAVQFPPLHVVSESAAQTPTTPVSEHRTRTRNTSQDGEHSLLLQSLLPPPPSSILVSSETHPAAATAHSKAHRTRKTSNLSFSNNVNSPHIRGTRLDRVRLTSLNVADESALAGSNSYLLSNRSLPPQPNQRTPNSHSKPAGRRLGSSPHSYDPMAGAAVAGDAMATSTIALRDTMRRSGVRFLPSQSDDDGDGVGMVKDAAVSGDGANGGYPRHSVDGERMRTPRSGTPHCRQDDPGRVGGDRNSDLSNRSFSLRSDSPPPPSRPPNPFVRHSGEELHESLFHPLSLNSSFDPTRTQRRGNGSDGVFLLSNPDTHSTSASPTASPASILLKSSTIRHSVTNGVTGGNSGHPCWDTPRGPRETQKSTSERRHSALPLPCFVKQDISPQLFCQQESDSGEDDLTVENVKAVIERMQKKDNSPTAFTKSPKREKR</sequence>
<dbReference type="RefSeq" id="XP_015652925.1">
    <property type="nucleotide sequence ID" value="XM_015808472.1"/>
</dbReference>
<feature type="compositionally biased region" description="Polar residues" evidence="1">
    <location>
        <begin position="46"/>
        <end position="55"/>
    </location>
</feature>
<organism evidence="2 3">
    <name type="scientific">Leptomonas pyrrhocoris</name>
    <name type="common">Firebug parasite</name>
    <dbReference type="NCBI Taxonomy" id="157538"/>
    <lineage>
        <taxon>Eukaryota</taxon>
        <taxon>Discoba</taxon>
        <taxon>Euglenozoa</taxon>
        <taxon>Kinetoplastea</taxon>
        <taxon>Metakinetoplastina</taxon>
        <taxon>Trypanosomatida</taxon>
        <taxon>Trypanosomatidae</taxon>
        <taxon>Leishmaniinae</taxon>
        <taxon>Leptomonas</taxon>
    </lineage>
</organism>
<dbReference type="EMBL" id="LGTL01000029">
    <property type="protein sequence ID" value="KPA74487.1"/>
    <property type="molecule type" value="Genomic_DNA"/>
</dbReference>
<dbReference type="GeneID" id="26909438"/>
<dbReference type="OMA" id="NDLEGIC"/>
<dbReference type="RefSeq" id="XP_015652926.1">
    <property type="nucleotide sequence ID" value="XM_015808473.1"/>
</dbReference>
<proteinExistence type="predicted"/>
<feature type="compositionally biased region" description="Basic and acidic residues" evidence="1">
    <location>
        <begin position="264"/>
        <end position="278"/>
    </location>
</feature>
<feature type="region of interest" description="Disordered" evidence="1">
    <location>
        <begin position="151"/>
        <end position="188"/>
    </location>
</feature>
<comment type="caution">
    <text evidence="2">The sequence shown here is derived from an EMBL/GenBank/DDBJ whole genome shotgun (WGS) entry which is preliminary data.</text>
</comment>
<dbReference type="Proteomes" id="UP000037923">
    <property type="component" value="Unassembled WGS sequence"/>
</dbReference>
<dbReference type="AlphaFoldDB" id="A0A0M9FRF8"/>
<dbReference type="EMBL" id="LGTL01000029">
    <property type="protein sequence ID" value="KPA74485.1"/>
    <property type="molecule type" value="Genomic_DNA"/>
</dbReference>
<feature type="compositionally biased region" description="Polar residues" evidence="1">
    <location>
        <begin position="151"/>
        <end position="170"/>
    </location>
</feature>
<dbReference type="VEuPathDB" id="TriTrypDB:LpyrH10_29_0700"/>
<feature type="region of interest" description="Disordered" evidence="1">
    <location>
        <begin position="214"/>
        <end position="305"/>
    </location>
</feature>
<feature type="region of interest" description="Disordered" evidence="1">
    <location>
        <begin position="317"/>
        <end position="358"/>
    </location>
</feature>
<feature type="region of interest" description="Disordered" evidence="1">
    <location>
        <begin position="43"/>
        <end position="122"/>
    </location>
</feature>
<keyword evidence="3" id="KW-1185">Reference proteome</keyword>
<feature type="region of interest" description="Disordered" evidence="1">
    <location>
        <begin position="372"/>
        <end position="407"/>
    </location>
</feature>
<feature type="compositionally biased region" description="Low complexity" evidence="1">
    <location>
        <begin position="349"/>
        <end position="358"/>
    </location>
</feature>
<feature type="region of interest" description="Disordered" evidence="1">
    <location>
        <begin position="444"/>
        <end position="465"/>
    </location>
</feature>
<evidence type="ECO:0000256" key="1">
    <source>
        <dbReference type="SAM" id="MobiDB-lite"/>
    </source>
</evidence>
<feature type="compositionally biased region" description="Basic and acidic residues" evidence="1">
    <location>
        <begin position="390"/>
        <end position="404"/>
    </location>
</feature>
<accession>A0A0M9FRF8</accession>
<dbReference type="RefSeq" id="XP_015652924.1">
    <property type="nucleotide sequence ID" value="XM_015808471.1"/>
</dbReference>
<reference evidence="2 3" key="1">
    <citation type="submission" date="2015-07" db="EMBL/GenBank/DDBJ databases">
        <title>High-quality genome of monoxenous trypanosomatid Leptomonas pyrrhocoris.</title>
        <authorList>
            <person name="Flegontov P."/>
            <person name="Butenko A."/>
            <person name="Firsov S."/>
            <person name="Vlcek C."/>
            <person name="Logacheva M.D."/>
            <person name="Field M."/>
            <person name="Filatov D."/>
            <person name="Flegontova O."/>
            <person name="Gerasimov E."/>
            <person name="Jackson A.P."/>
            <person name="Kelly S."/>
            <person name="Opperdoes F."/>
            <person name="O'Reilly A."/>
            <person name="Votypka J."/>
            <person name="Yurchenko V."/>
            <person name="Lukes J."/>
        </authorList>
    </citation>
    <scope>NUCLEOTIDE SEQUENCE [LARGE SCALE GENOMIC DNA]</scope>
    <source>
        <strain evidence="2">H10</strain>
    </source>
</reference>
<evidence type="ECO:0000313" key="2">
    <source>
        <dbReference type="EMBL" id="KPA74487.1"/>
    </source>
</evidence>
<name>A0A0M9FRF8_LEPPY</name>
<dbReference type="EMBL" id="LGTL01000029">
    <property type="protein sequence ID" value="KPA74486.1"/>
    <property type="molecule type" value="Genomic_DNA"/>
</dbReference>
<feature type="compositionally biased region" description="Pro residues" evidence="1">
    <location>
        <begin position="291"/>
        <end position="301"/>
    </location>
</feature>